<dbReference type="PROSITE" id="PS51900">
    <property type="entry name" value="CB"/>
    <property type="match status" value="1"/>
</dbReference>
<evidence type="ECO:0000256" key="1">
    <source>
        <dbReference type="ARBA" id="ARBA00008857"/>
    </source>
</evidence>
<organism evidence="8 9">
    <name type="scientific">Nocardioides panzhihuensis</name>
    <dbReference type="NCBI Taxonomy" id="860243"/>
    <lineage>
        <taxon>Bacteria</taxon>
        <taxon>Bacillati</taxon>
        <taxon>Actinomycetota</taxon>
        <taxon>Actinomycetes</taxon>
        <taxon>Propionibacteriales</taxon>
        <taxon>Nocardioidaceae</taxon>
        <taxon>Nocardioides</taxon>
    </lineage>
</organism>
<evidence type="ECO:0000313" key="9">
    <source>
        <dbReference type="Proteomes" id="UP000564496"/>
    </source>
</evidence>
<accession>A0A7Z0DMI4</accession>
<dbReference type="InterPro" id="IPR010998">
    <property type="entry name" value="Integrase_recombinase_N"/>
</dbReference>
<evidence type="ECO:0000256" key="4">
    <source>
        <dbReference type="ARBA" id="ARBA00023172"/>
    </source>
</evidence>
<evidence type="ECO:0000259" key="7">
    <source>
        <dbReference type="PROSITE" id="PS51900"/>
    </source>
</evidence>
<dbReference type="Proteomes" id="UP000564496">
    <property type="component" value="Unassembled WGS sequence"/>
</dbReference>
<dbReference type="InterPro" id="IPR013762">
    <property type="entry name" value="Integrase-like_cat_sf"/>
</dbReference>
<gene>
    <name evidence="8" type="ORF">BJ988_002851</name>
</gene>
<dbReference type="RefSeq" id="WP_008357796.1">
    <property type="nucleotide sequence ID" value="NZ_JACBZR010000001.1"/>
</dbReference>
<protein>
    <submittedName>
        <fullName evidence="8">Integrase</fullName>
    </submittedName>
</protein>
<evidence type="ECO:0000256" key="5">
    <source>
        <dbReference type="PROSITE-ProRule" id="PRU01248"/>
    </source>
</evidence>
<comment type="similarity">
    <text evidence="1">Belongs to the 'phage' integrase family.</text>
</comment>
<dbReference type="GO" id="GO:0006310">
    <property type="term" value="P:DNA recombination"/>
    <property type="evidence" value="ECO:0007669"/>
    <property type="project" value="UniProtKB-KW"/>
</dbReference>
<keyword evidence="9" id="KW-1185">Reference proteome</keyword>
<evidence type="ECO:0000259" key="6">
    <source>
        <dbReference type="PROSITE" id="PS51898"/>
    </source>
</evidence>
<keyword evidence="2" id="KW-0229">DNA integration</keyword>
<dbReference type="PANTHER" id="PTHR30629:SF2">
    <property type="entry name" value="PROPHAGE INTEGRASE INTS-RELATED"/>
    <property type="match status" value="1"/>
</dbReference>
<evidence type="ECO:0000313" key="8">
    <source>
        <dbReference type="EMBL" id="NYI78203.1"/>
    </source>
</evidence>
<dbReference type="InterPro" id="IPR050808">
    <property type="entry name" value="Phage_Integrase"/>
</dbReference>
<dbReference type="GO" id="GO:0015074">
    <property type="term" value="P:DNA integration"/>
    <property type="evidence" value="ECO:0007669"/>
    <property type="project" value="UniProtKB-KW"/>
</dbReference>
<keyword evidence="3 5" id="KW-0238">DNA-binding</keyword>
<dbReference type="Gene3D" id="1.10.150.130">
    <property type="match status" value="1"/>
</dbReference>
<feature type="domain" description="Tyr recombinase" evidence="6">
    <location>
        <begin position="162"/>
        <end position="355"/>
    </location>
</feature>
<dbReference type="Gene3D" id="1.10.443.10">
    <property type="entry name" value="Intergrase catalytic core"/>
    <property type="match status" value="1"/>
</dbReference>
<dbReference type="CDD" id="cd01189">
    <property type="entry name" value="INT_ICEBs1_C_like"/>
    <property type="match status" value="1"/>
</dbReference>
<dbReference type="EMBL" id="JACBZR010000001">
    <property type="protein sequence ID" value="NYI78203.1"/>
    <property type="molecule type" value="Genomic_DNA"/>
</dbReference>
<dbReference type="GO" id="GO:0003677">
    <property type="term" value="F:DNA binding"/>
    <property type="evidence" value="ECO:0007669"/>
    <property type="project" value="UniProtKB-UniRule"/>
</dbReference>
<comment type="caution">
    <text evidence="8">The sequence shown here is derived from an EMBL/GenBank/DDBJ whole genome shotgun (WGS) entry which is preliminary data.</text>
</comment>
<keyword evidence="4" id="KW-0233">DNA recombination</keyword>
<dbReference type="InterPro" id="IPR044068">
    <property type="entry name" value="CB"/>
</dbReference>
<sequence length="382" mass="42401">MATIRKHTARWTTKEGEVRTKVRWRAVYVDRAGEEHVKHFDRKTEGQDWIDEQTAGLVRGDWVNPELGKQTFKAYAEAWRARQVHAESTRTTFEIALNAHIYPKIGDWRIDSIRQADVQELVAKWSATAAPTTVHLRYGVLAIVMKAAAKERVLAGSPCEGTRLPRLDPKSALVPITTDVVKELSEMIYPRYKNLITVLAGTGMRRGEILGLTVDRVSTDFNTIRVDRQLRTTEPTWKPPKTPSSVRTMAVPDIVLEAIEDQKKTFGIHESGLIFTNSSGNPIGKSTLWMAWNTAAKKVKTDATPHDLRHYFASMHIRAGTSIKALQALLGHKNAAETWDTYGHLIGDEDETVRAVLQAALGGGPVLKSVPGISGDPWAAGS</sequence>
<evidence type="ECO:0000256" key="2">
    <source>
        <dbReference type="ARBA" id="ARBA00022908"/>
    </source>
</evidence>
<dbReference type="PANTHER" id="PTHR30629">
    <property type="entry name" value="PROPHAGE INTEGRASE"/>
    <property type="match status" value="1"/>
</dbReference>
<dbReference type="InterPro" id="IPR011010">
    <property type="entry name" value="DNA_brk_join_enz"/>
</dbReference>
<dbReference type="Pfam" id="PF22022">
    <property type="entry name" value="Phage_int_M"/>
    <property type="match status" value="1"/>
</dbReference>
<dbReference type="PROSITE" id="PS51898">
    <property type="entry name" value="TYR_RECOMBINASE"/>
    <property type="match status" value="1"/>
</dbReference>
<reference evidence="8 9" key="1">
    <citation type="submission" date="2020-07" db="EMBL/GenBank/DDBJ databases">
        <title>Sequencing the genomes of 1000 actinobacteria strains.</title>
        <authorList>
            <person name="Klenk H.-P."/>
        </authorList>
    </citation>
    <scope>NUCLEOTIDE SEQUENCE [LARGE SCALE GENOMIC DNA]</scope>
    <source>
        <strain evidence="8 9">DSM 26487</strain>
    </source>
</reference>
<dbReference type="InterPro" id="IPR002104">
    <property type="entry name" value="Integrase_catalytic"/>
</dbReference>
<dbReference type="SUPFAM" id="SSF56349">
    <property type="entry name" value="DNA breaking-rejoining enzymes"/>
    <property type="match status" value="1"/>
</dbReference>
<dbReference type="Pfam" id="PF00589">
    <property type="entry name" value="Phage_integrase"/>
    <property type="match status" value="1"/>
</dbReference>
<dbReference type="InterPro" id="IPR053876">
    <property type="entry name" value="Phage_int_M"/>
</dbReference>
<feature type="domain" description="Core-binding (CB)" evidence="7">
    <location>
        <begin position="70"/>
        <end position="149"/>
    </location>
</feature>
<proteinExistence type="inferred from homology"/>
<name>A0A7Z0DMI4_9ACTN</name>
<dbReference type="AlphaFoldDB" id="A0A7Z0DMI4"/>
<evidence type="ECO:0000256" key="3">
    <source>
        <dbReference type="ARBA" id="ARBA00023125"/>
    </source>
</evidence>